<evidence type="ECO:0000256" key="5">
    <source>
        <dbReference type="SAM" id="SignalP"/>
    </source>
</evidence>
<dbReference type="Proteomes" id="UP001344447">
    <property type="component" value="Unassembled WGS sequence"/>
</dbReference>
<keyword evidence="4" id="KW-0472">Membrane</keyword>
<evidence type="ECO:0000256" key="4">
    <source>
        <dbReference type="SAM" id="Phobius"/>
    </source>
</evidence>
<evidence type="ECO:0000256" key="3">
    <source>
        <dbReference type="ARBA" id="ARBA00023180"/>
    </source>
</evidence>
<dbReference type="InterPro" id="IPR037524">
    <property type="entry name" value="PA14/GLEYA"/>
</dbReference>
<evidence type="ECO:0000256" key="2">
    <source>
        <dbReference type="ARBA" id="ARBA00022729"/>
    </source>
</evidence>
<organism evidence="7 8">
    <name type="scientific">Dictyostelium firmibasis</name>
    <dbReference type="NCBI Taxonomy" id="79012"/>
    <lineage>
        <taxon>Eukaryota</taxon>
        <taxon>Amoebozoa</taxon>
        <taxon>Evosea</taxon>
        <taxon>Eumycetozoa</taxon>
        <taxon>Dictyostelia</taxon>
        <taxon>Dictyosteliales</taxon>
        <taxon>Dictyosteliaceae</taxon>
        <taxon>Dictyostelium</taxon>
    </lineage>
</organism>
<dbReference type="InterPro" id="IPR051154">
    <property type="entry name" value="Prespore-cell_inducing_factor"/>
</dbReference>
<keyword evidence="4" id="KW-0812">Transmembrane</keyword>
<dbReference type="PANTHER" id="PTHR31137">
    <property type="entry name" value="PROTEIN PSIB-RELATED-RELATED"/>
    <property type="match status" value="1"/>
</dbReference>
<dbReference type="InterPro" id="IPR011874">
    <property type="entry name" value="Fibro_Slime"/>
</dbReference>
<keyword evidence="8" id="KW-1185">Reference proteome</keyword>
<keyword evidence="3" id="KW-0325">Glycoprotein</keyword>
<evidence type="ECO:0000313" key="8">
    <source>
        <dbReference type="Proteomes" id="UP001344447"/>
    </source>
</evidence>
<dbReference type="PANTHER" id="PTHR31137:SF29">
    <property type="entry name" value="PROTEIN PSIA-RELATED"/>
    <property type="match status" value="1"/>
</dbReference>
<feature type="signal peptide" evidence="5">
    <location>
        <begin position="1"/>
        <end position="26"/>
    </location>
</feature>
<dbReference type="AlphaFoldDB" id="A0AAN7U7N8"/>
<name>A0AAN7U7N8_9MYCE</name>
<sequence>MTKINNNKIFILLLTISLYLLNITTAQKPVSINIKVYDQLPIYNDNFGSQARTSIIKNIVSPTLDNTKIPKLGSNGVSTTLQSPNLVQYWFQTNFANASKNSGLNSPLSKTITLNYDSNSGNYVYNNPNFFLIDSDGFDKVQSNRIYKDSTGTYHNYHYCVSFNYVFKPDGQGKEMFTFTGNDDVWVYVNNKLLLDGGGIHAPESISVDFTKASLAKGIDTPLDFFYCERSTNSQPSFKIETNLGGLYCKAYDYCGVCNGDGGTCCNPQNDCLTQLENGTLINDKCSIPVCPPLDTPIDKTLGIGFYCNHIPIADPFAGSLCEKGDCDSLTGIWTRNTSICPTDNDLAPQCRKQAKCDPKLGCQSTYLCNNLCDNGTCNNGTCTQKTSKDCVGELNGGKEDLCFVYKCVPGVGCTKTPKCPIGTDPCKNYTCSAGVCNTTDIPQKECVCNCPGLNKCKSKVCNSDGSCTLFNLTAIDDGNPCTDDYCDPVTGNITHNITQKCSGCNTCDVKTGKCVAQNSHCDDGNPCTDNSCVASANSTSSSQIGVCTQTPTTKCDLGDKCMVYSCTLEGGCNATQRVCPNSGPCKIGYCEPGVGCKLKNRVCSSDWFCIEAQCDETYGCIQFDRRCVPDNSRCEEGICVNNTAIGKDDGKCTSKEYDPKPFVCKTAAVVSTAVVAGVVVAGAVALGAAIFAGKKGYDAWKTSQGNVMAASQANPLYTQANNGGENPLYNSPN</sequence>
<comment type="similarity">
    <text evidence="1">Belongs to the prespore-cell-inducing factor family.</text>
</comment>
<dbReference type="Pfam" id="PF07691">
    <property type="entry name" value="PA14"/>
    <property type="match status" value="1"/>
</dbReference>
<keyword evidence="2 5" id="KW-0732">Signal</keyword>
<feature type="domain" description="PA14" evidence="6">
    <location>
        <begin position="115"/>
        <end position="261"/>
    </location>
</feature>
<dbReference type="SMART" id="SM00758">
    <property type="entry name" value="PA14"/>
    <property type="match status" value="1"/>
</dbReference>
<evidence type="ECO:0000259" key="6">
    <source>
        <dbReference type="PROSITE" id="PS51820"/>
    </source>
</evidence>
<dbReference type="PROSITE" id="PS51820">
    <property type="entry name" value="PA14"/>
    <property type="match status" value="1"/>
</dbReference>
<protein>
    <recommendedName>
        <fullName evidence="6">PA14 domain-containing protein</fullName>
    </recommendedName>
</protein>
<evidence type="ECO:0000256" key="1">
    <source>
        <dbReference type="ARBA" id="ARBA00008709"/>
    </source>
</evidence>
<proteinExistence type="inferred from homology"/>
<reference evidence="7 8" key="1">
    <citation type="submission" date="2023-11" db="EMBL/GenBank/DDBJ databases">
        <title>Dfirmibasis_genome.</title>
        <authorList>
            <person name="Edelbroek B."/>
            <person name="Kjellin J."/>
            <person name="Jerlstrom-Hultqvist J."/>
            <person name="Soderbom F."/>
        </authorList>
    </citation>
    <scope>NUCLEOTIDE SEQUENCE [LARGE SCALE GENOMIC DNA]</scope>
    <source>
        <strain evidence="7 8">TNS-C-14</strain>
    </source>
</reference>
<keyword evidence="4" id="KW-1133">Transmembrane helix</keyword>
<dbReference type="NCBIfam" id="TIGR02148">
    <property type="entry name" value="Fibro_Slime"/>
    <property type="match status" value="1"/>
</dbReference>
<dbReference type="EMBL" id="JAVFKY010000002">
    <property type="protein sequence ID" value="KAK5580980.1"/>
    <property type="molecule type" value="Genomic_DNA"/>
</dbReference>
<evidence type="ECO:0000313" key="7">
    <source>
        <dbReference type="EMBL" id="KAK5580980.1"/>
    </source>
</evidence>
<gene>
    <name evidence="7" type="ORF">RB653_001007</name>
</gene>
<comment type="caution">
    <text evidence="7">The sequence shown here is derived from an EMBL/GenBank/DDBJ whole genome shotgun (WGS) entry which is preliminary data.</text>
</comment>
<dbReference type="GO" id="GO:0005576">
    <property type="term" value="C:extracellular region"/>
    <property type="evidence" value="ECO:0007669"/>
    <property type="project" value="TreeGrafter"/>
</dbReference>
<accession>A0AAN7U7N8</accession>
<feature type="chain" id="PRO_5042823831" description="PA14 domain-containing protein" evidence="5">
    <location>
        <begin position="27"/>
        <end position="734"/>
    </location>
</feature>
<feature type="transmembrane region" description="Helical" evidence="4">
    <location>
        <begin position="669"/>
        <end position="693"/>
    </location>
</feature>
<dbReference type="InterPro" id="IPR011658">
    <property type="entry name" value="PA14_dom"/>
</dbReference>